<evidence type="ECO:0000256" key="8">
    <source>
        <dbReference type="ARBA" id="ARBA00022967"/>
    </source>
</evidence>
<dbReference type="SUPFAM" id="SSF56784">
    <property type="entry name" value="HAD-like"/>
    <property type="match status" value="1"/>
</dbReference>
<feature type="transmembrane region" description="Helical" evidence="11">
    <location>
        <begin position="597"/>
        <end position="616"/>
    </location>
</feature>
<keyword evidence="7" id="KW-0460">Magnesium</keyword>
<dbReference type="SUPFAM" id="SSF81653">
    <property type="entry name" value="Calcium ATPase, transduction domain A"/>
    <property type="match status" value="1"/>
</dbReference>
<feature type="transmembrane region" description="Helical" evidence="11">
    <location>
        <begin position="259"/>
        <end position="282"/>
    </location>
</feature>
<dbReference type="InterPro" id="IPR051949">
    <property type="entry name" value="Cation_Transport_ATPase"/>
</dbReference>
<dbReference type="InterPro" id="IPR036412">
    <property type="entry name" value="HAD-like_sf"/>
</dbReference>
<comment type="similarity">
    <text evidence="2 11">Belongs to the cation transport ATPase (P-type) (TC 3.A.3) family. Type IB subfamily.</text>
</comment>
<keyword evidence="14" id="KW-1185">Reference proteome</keyword>
<evidence type="ECO:0000313" key="13">
    <source>
        <dbReference type="EMBL" id="MFD0899270.1"/>
    </source>
</evidence>
<comment type="caution">
    <text evidence="13">The sequence shown here is derived from an EMBL/GenBank/DDBJ whole genome shotgun (WGS) entry which is preliminary data.</text>
</comment>
<evidence type="ECO:0000259" key="12">
    <source>
        <dbReference type="Pfam" id="PF00122"/>
    </source>
</evidence>
<dbReference type="PROSITE" id="PS01229">
    <property type="entry name" value="COF_2"/>
    <property type="match status" value="1"/>
</dbReference>
<dbReference type="PANTHER" id="PTHR43079">
    <property type="entry name" value="PROBABLE CADMIUM/ZINC-TRANSPORTING ATPASE HMA1"/>
    <property type="match status" value="1"/>
</dbReference>
<keyword evidence="9 11" id="KW-1133">Transmembrane helix</keyword>
<evidence type="ECO:0000256" key="6">
    <source>
        <dbReference type="ARBA" id="ARBA00022840"/>
    </source>
</evidence>
<dbReference type="Proteomes" id="UP001596972">
    <property type="component" value="Unassembled WGS sequence"/>
</dbReference>
<name>A0ABW3EHR1_9ACTN</name>
<comment type="subcellular location">
    <subcellularLocation>
        <location evidence="1">Cell membrane</location>
        <topology evidence="1">Multi-pass membrane protein</topology>
    </subcellularLocation>
</comment>
<evidence type="ECO:0000256" key="7">
    <source>
        <dbReference type="ARBA" id="ARBA00022842"/>
    </source>
</evidence>
<evidence type="ECO:0000256" key="10">
    <source>
        <dbReference type="ARBA" id="ARBA00023136"/>
    </source>
</evidence>
<evidence type="ECO:0000256" key="4">
    <source>
        <dbReference type="ARBA" id="ARBA00022723"/>
    </source>
</evidence>
<dbReference type="Gene3D" id="3.40.1110.10">
    <property type="entry name" value="Calcium-transporting ATPase, cytoplasmic domain N"/>
    <property type="match status" value="1"/>
</dbReference>
<dbReference type="SFLD" id="SFLDS00003">
    <property type="entry name" value="Haloacid_Dehalogenase"/>
    <property type="match status" value="1"/>
</dbReference>
<dbReference type="PRINTS" id="PR00119">
    <property type="entry name" value="CATATPASE"/>
</dbReference>
<dbReference type="InterPro" id="IPR059000">
    <property type="entry name" value="ATPase_P-type_domA"/>
</dbReference>
<reference evidence="14" key="1">
    <citation type="journal article" date="2019" name="Int. J. Syst. Evol. Microbiol.">
        <title>The Global Catalogue of Microorganisms (GCM) 10K type strain sequencing project: providing services to taxonomists for standard genome sequencing and annotation.</title>
        <authorList>
            <consortium name="The Broad Institute Genomics Platform"/>
            <consortium name="The Broad Institute Genome Sequencing Center for Infectious Disease"/>
            <person name="Wu L."/>
            <person name="Ma J."/>
        </authorList>
    </citation>
    <scope>NUCLEOTIDE SEQUENCE [LARGE SCALE GENOMIC DNA]</scope>
    <source>
        <strain evidence="14">JCM 31202</strain>
    </source>
</reference>
<keyword evidence="4 11" id="KW-0479">Metal-binding</keyword>
<evidence type="ECO:0000313" key="14">
    <source>
        <dbReference type="Proteomes" id="UP001596972"/>
    </source>
</evidence>
<keyword evidence="10 11" id="KW-0472">Membrane</keyword>
<dbReference type="Pfam" id="PF00122">
    <property type="entry name" value="E1-E2_ATPase"/>
    <property type="match status" value="1"/>
</dbReference>
<evidence type="ECO:0000256" key="5">
    <source>
        <dbReference type="ARBA" id="ARBA00022741"/>
    </source>
</evidence>
<dbReference type="InterPro" id="IPR023214">
    <property type="entry name" value="HAD_sf"/>
</dbReference>
<keyword evidence="6 11" id="KW-0067">ATP-binding</keyword>
<sequence length="657" mass="67143">MTTTLRPSPPAIAGRAAGPRRRTVVHSLPEVRWAAAALVLFLAALPPYLLDAPAWTWAPLFALTYATGGWEPGRAGLRALRGKTLDVDLLMVAAALGAAAIGQVLDGALLIVIFATSGALEAVATARTADSVRGLLDLAPAAATRLDGDGREERVAADALAVGDVILVRPGERVGADGRVLDGGGEVDQASITGEPLPVAKRTGDEVFAGTLNGTGALRVRVERDPSDSVIARIVALVQEASQTKAPTQLFIEKVEQRYSIGMVAATIALFTIPLAFGAALQPTLLRAMTFMIVASPCAVVLATMPPLLSAIANAGRHGVLVKSAVVMERIGQVDAVALDKTGTLTEGVPQVTDVVPLDASGLTGDELLALAAGAERPSEHPLARAVVEAARDLDVPPAEGFHSTPGTGVRAIVAGHEIAVGSPARLLPHTAHPAAAVIAGLEDAGRTAVLVTRDGVPSGVLGIADRIRADAATTVTALTGLTGATPILLTGDNPRAAARLAAEVGVDEVHAGLLPQDKVAAVRRLEAEGRRVLVVGDGINDAPALAAAHTGAAMGGAGSDLALETADLIVVRDELAAVPAAVDLSRRARRLVKQNLVIAGTFITGLVVWDLTGTLPLPLGVAGHEGSTIIVALNGLRLLRSAAWRPAGRGEDGRVR</sequence>
<organism evidence="13 14">
    <name type="scientific">Actinomadura sediminis</name>
    <dbReference type="NCBI Taxonomy" id="1038904"/>
    <lineage>
        <taxon>Bacteria</taxon>
        <taxon>Bacillati</taxon>
        <taxon>Actinomycetota</taxon>
        <taxon>Actinomycetes</taxon>
        <taxon>Streptosporangiales</taxon>
        <taxon>Thermomonosporaceae</taxon>
        <taxon>Actinomadura</taxon>
    </lineage>
</organism>
<feature type="domain" description="P-type ATPase A" evidence="12">
    <location>
        <begin position="138"/>
        <end position="239"/>
    </location>
</feature>
<dbReference type="RefSeq" id="WP_378296094.1">
    <property type="nucleotide sequence ID" value="NZ_JBHTJA010000002.1"/>
</dbReference>
<dbReference type="PANTHER" id="PTHR43079:SF1">
    <property type="entry name" value="CADMIUM_ZINC-TRANSPORTING ATPASE HMA1, CHLOROPLASTIC-RELATED"/>
    <property type="match status" value="1"/>
</dbReference>
<dbReference type="InterPro" id="IPR023299">
    <property type="entry name" value="ATPase_P-typ_cyto_dom_N"/>
</dbReference>
<dbReference type="NCBIfam" id="TIGR01494">
    <property type="entry name" value="ATPase_P-type"/>
    <property type="match status" value="1"/>
</dbReference>
<feature type="transmembrane region" description="Helical" evidence="11">
    <location>
        <begin position="31"/>
        <end position="49"/>
    </location>
</feature>
<dbReference type="InterPro" id="IPR001757">
    <property type="entry name" value="P_typ_ATPase"/>
</dbReference>
<evidence type="ECO:0000256" key="2">
    <source>
        <dbReference type="ARBA" id="ARBA00006024"/>
    </source>
</evidence>
<dbReference type="Gene3D" id="3.40.50.1000">
    <property type="entry name" value="HAD superfamily/HAD-like"/>
    <property type="match status" value="1"/>
</dbReference>
<dbReference type="EMBL" id="JBHTJA010000002">
    <property type="protein sequence ID" value="MFD0899270.1"/>
    <property type="molecule type" value="Genomic_DNA"/>
</dbReference>
<keyword evidence="5 11" id="KW-0547">Nucleotide-binding</keyword>
<dbReference type="InterPro" id="IPR027256">
    <property type="entry name" value="P-typ_ATPase_IB"/>
</dbReference>
<proteinExistence type="inferred from homology"/>
<keyword evidence="11" id="KW-1003">Cell membrane</keyword>
<evidence type="ECO:0000256" key="11">
    <source>
        <dbReference type="RuleBase" id="RU362081"/>
    </source>
</evidence>
<keyword evidence="3 11" id="KW-0812">Transmembrane</keyword>
<accession>A0ABW3EHR1</accession>
<dbReference type="SFLD" id="SFLDF00027">
    <property type="entry name" value="p-type_atpase"/>
    <property type="match status" value="1"/>
</dbReference>
<evidence type="ECO:0000256" key="3">
    <source>
        <dbReference type="ARBA" id="ARBA00022692"/>
    </source>
</evidence>
<dbReference type="SFLD" id="SFLDG00002">
    <property type="entry name" value="C1.7:_P-type_atpase_like"/>
    <property type="match status" value="1"/>
</dbReference>
<dbReference type="Pfam" id="PF00702">
    <property type="entry name" value="Hydrolase"/>
    <property type="match status" value="1"/>
</dbReference>
<dbReference type="InterPro" id="IPR008250">
    <property type="entry name" value="ATPase_P-typ_transduc_dom_A_sf"/>
</dbReference>
<evidence type="ECO:0000256" key="1">
    <source>
        <dbReference type="ARBA" id="ARBA00004651"/>
    </source>
</evidence>
<dbReference type="InterPro" id="IPR018303">
    <property type="entry name" value="ATPase_P-typ_P_site"/>
</dbReference>
<dbReference type="PRINTS" id="PR00941">
    <property type="entry name" value="CDATPASE"/>
</dbReference>
<dbReference type="InterPro" id="IPR044492">
    <property type="entry name" value="P_typ_ATPase_HD_dom"/>
</dbReference>
<evidence type="ECO:0000256" key="9">
    <source>
        <dbReference type="ARBA" id="ARBA00022989"/>
    </source>
</evidence>
<dbReference type="NCBIfam" id="TIGR01525">
    <property type="entry name" value="ATPase-IB_hvy"/>
    <property type="match status" value="1"/>
</dbReference>
<protein>
    <submittedName>
        <fullName evidence="13">Heavy metal translocating P-type ATPase</fullName>
    </submittedName>
</protein>
<feature type="transmembrane region" description="Helical" evidence="11">
    <location>
        <begin position="288"/>
        <end position="309"/>
    </location>
</feature>
<dbReference type="PROSITE" id="PS00154">
    <property type="entry name" value="ATPASE_E1_E2"/>
    <property type="match status" value="1"/>
</dbReference>
<dbReference type="Gene3D" id="2.70.150.10">
    <property type="entry name" value="Calcium-transporting ATPase, cytoplasmic transduction domain A"/>
    <property type="match status" value="1"/>
</dbReference>
<keyword evidence="8" id="KW-1278">Translocase</keyword>
<gene>
    <name evidence="13" type="ORF">ACFQ11_02600</name>
</gene>